<proteinExistence type="predicted"/>
<evidence type="ECO:0008006" key="4">
    <source>
        <dbReference type="Google" id="ProtNLM"/>
    </source>
</evidence>
<dbReference type="GeneID" id="68320929"/>
<evidence type="ECO:0000313" key="3">
    <source>
        <dbReference type="Proteomes" id="UP000827133"/>
    </source>
</evidence>
<organism evidence="2 3">
    <name type="scientific">Fusarium musae</name>
    <dbReference type="NCBI Taxonomy" id="1042133"/>
    <lineage>
        <taxon>Eukaryota</taxon>
        <taxon>Fungi</taxon>
        <taxon>Dikarya</taxon>
        <taxon>Ascomycota</taxon>
        <taxon>Pezizomycotina</taxon>
        <taxon>Sordariomycetes</taxon>
        <taxon>Hypocreomycetidae</taxon>
        <taxon>Hypocreales</taxon>
        <taxon>Nectriaceae</taxon>
        <taxon>Fusarium</taxon>
    </lineage>
</organism>
<gene>
    <name evidence="2" type="ORF">J7337_013073</name>
</gene>
<dbReference type="Proteomes" id="UP000827133">
    <property type="component" value="Unassembled WGS sequence"/>
</dbReference>
<dbReference type="EMBL" id="JAHBCI010000011">
    <property type="protein sequence ID" value="KAG9494844.1"/>
    <property type="molecule type" value="Genomic_DNA"/>
</dbReference>
<dbReference type="Gene3D" id="2.180.10.10">
    <property type="entry name" value="RHS repeat-associated core"/>
    <property type="match status" value="1"/>
</dbReference>
<evidence type="ECO:0000256" key="1">
    <source>
        <dbReference type="SAM" id="MobiDB-lite"/>
    </source>
</evidence>
<feature type="region of interest" description="Disordered" evidence="1">
    <location>
        <begin position="246"/>
        <end position="292"/>
    </location>
</feature>
<dbReference type="RefSeq" id="XP_044673844.1">
    <property type="nucleotide sequence ID" value="XM_044830569.1"/>
</dbReference>
<evidence type="ECO:0000313" key="2">
    <source>
        <dbReference type="EMBL" id="KAG9494844.1"/>
    </source>
</evidence>
<keyword evidence="3" id="KW-1185">Reference proteome</keyword>
<sequence>MTVCLDSMGNEFLWIKDNGNEKLVTYRLFDAKGLSRETRDAKGRLIERKSYDMAGNDVLEETMDASNLWTLHDVMGRAGLMWRGQDPTWRKETHQNALSQVTYSQASDGSASRYSYNDAWLLDMIEANVRGEKSAAGDLLRKKYVTGVDYNELSHATAIHYGNGQIMTNEFDTLTLRLRKRQTVSPSATRPSKVMQSLEYTYDPTGNITLIRNNAQQDVFFRNRVISPDAKYTYGPTYRLLESSGREQLDNGSGPGGSNVGPACPGAFQTFDATSDAPRDGIPMSRYSNIDQ</sequence>
<dbReference type="AlphaFoldDB" id="A0A9P8D3Y9"/>
<comment type="caution">
    <text evidence="2">The sequence shown here is derived from an EMBL/GenBank/DDBJ whole genome shotgun (WGS) entry which is preliminary data.</text>
</comment>
<dbReference type="KEGG" id="fmu:J7337_013073"/>
<reference evidence="2" key="1">
    <citation type="journal article" date="2021" name="Mol. Plant Microbe Interact.">
        <title>Telomere to telomere genome assembly of Fusarium musae F31, causal agent of crown rot disease of banana.</title>
        <authorList>
            <person name="Degradi L."/>
            <person name="Tava V."/>
            <person name="Kunova A."/>
            <person name="Cortesi P."/>
            <person name="Saracchi M."/>
            <person name="Pasquali M."/>
        </authorList>
    </citation>
    <scope>NUCLEOTIDE SEQUENCE</scope>
    <source>
        <strain evidence="2">F31</strain>
    </source>
</reference>
<accession>A0A9P8D3Y9</accession>
<name>A0A9P8D3Y9_9HYPO</name>
<protein>
    <recommendedName>
        <fullName evidence="4">YD repeat-containing protein</fullName>
    </recommendedName>
</protein>